<organism evidence="2 3">
    <name type="scientific">Penicillium malachiteum</name>
    <dbReference type="NCBI Taxonomy" id="1324776"/>
    <lineage>
        <taxon>Eukaryota</taxon>
        <taxon>Fungi</taxon>
        <taxon>Dikarya</taxon>
        <taxon>Ascomycota</taxon>
        <taxon>Pezizomycotina</taxon>
        <taxon>Eurotiomycetes</taxon>
        <taxon>Eurotiomycetidae</taxon>
        <taxon>Eurotiales</taxon>
        <taxon>Aspergillaceae</taxon>
        <taxon>Penicillium</taxon>
    </lineage>
</organism>
<gene>
    <name evidence="2" type="ORF">N7493_009188</name>
</gene>
<protein>
    <submittedName>
        <fullName evidence="2">Uncharacterized protein</fullName>
    </submittedName>
</protein>
<keyword evidence="3" id="KW-1185">Reference proteome</keyword>
<reference evidence="2" key="2">
    <citation type="submission" date="2023-01" db="EMBL/GenBank/DDBJ databases">
        <authorList>
            <person name="Petersen C."/>
        </authorList>
    </citation>
    <scope>NUCLEOTIDE SEQUENCE</scope>
    <source>
        <strain evidence="2">IBT 17514</strain>
    </source>
</reference>
<dbReference type="AlphaFoldDB" id="A0AAD6HGE2"/>
<comment type="caution">
    <text evidence="2">The sequence shown here is derived from an EMBL/GenBank/DDBJ whole genome shotgun (WGS) entry which is preliminary data.</text>
</comment>
<evidence type="ECO:0000313" key="2">
    <source>
        <dbReference type="EMBL" id="KAJ5712720.1"/>
    </source>
</evidence>
<dbReference type="Proteomes" id="UP001215712">
    <property type="component" value="Unassembled WGS sequence"/>
</dbReference>
<feature type="compositionally biased region" description="Basic and acidic residues" evidence="1">
    <location>
        <begin position="166"/>
        <end position="180"/>
    </location>
</feature>
<evidence type="ECO:0000313" key="3">
    <source>
        <dbReference type="Proteomes" id="UP001215712"/>
    </source>
</evidence>
<accession>A0AAD6HGE2</accession>
<proteinExistence type="predicted"/>
<dbReference type="EMBL" id="JAQJAN010000013">
    <property type="protein sequence ID" value="KAJ5712720.1"/>
    <property type="molecule type" value="Genomic_DNA"/>
</dbReference>
<sequence>METPSSEASASVKPAQLLWNYELARINDSLTSQLQAAKSEADNARTIPRLLRKAIKEMMLLQISVNTAYGKSVFDGNLQLKHLYPQFRLACKSTQDLFAAVQAAINPSCQLDLIIPYVECLGDLLNALREIEKIITDTKETLNRETQLAKSGETKQAAPVSLDNSKPPDRTSPDIKPEDMDDFRFRHFPNPTIDDLKTQNGRSLEQYLKDARKLHCRLRQKNRFDESLFIGVFIDGLDKTIYRRRIIHTLRKETWDWAWVKHMVTFIILEEQYFEKQAYALAHQQEDGSVILPDGTKQNRFVVIEPITEEDLSASDEE</sequence>
<feature type="region of interest" description="Disordered" evidence="1">
    <location>
        <begin position="148"/>
        <end position="180"/>
    </location>
</feature>
<evidence type="ECO:0000256" key="1">
    <source>
        <dbReference type="SAM" id="MobiDB-lite"/>
    </source>
</evidence>
<name>A0AAD6HGE2_9EURO</name>
<reference evidence="2" key="1">
    <citation type="journal article" date="2023" name="IMA Fungus">
        <title>Comparative genomic study of the Penicillium genus elucidates a diverse pangenome and 15 lateral gene transfer events.</title>
        <authorList>
            <person name="Petersen C."/>
            <person name="Sorensen T."/>
            <person name="Nielsen M.R."/>
            <person name="Sondergaard T.E."/>
            <person name="Sorensen J.L."/>
            <person name="Fitzpatrick D.A."/>
            <person name="Frisvad J.C."/>
            <person name="Nielsen K.L."/>
        </authorList>
    </citation>
    <scope>NUCLEOTIDE SEQUENCE</scope>
    <source>
        <strain evidence="2">IBT 17514</strain>
    </source>
</reference>